<name>A0A1G4RCT8_9HYPH</name>
<proteinExistence type="predicted"/>
<sequence length="106" mass="11685">MGVMSELGSVQDFSKPLTSRILILDIAGLYRRILSLVSLPAKATISFRFFLEREKAGLKEIKLGVRGALLLGFLCSSRRLCRQATPLVWGSVALWFLVQGAAFLAE</sequence>
<accession>A0A1G4RCT8</accession>
<organism evidence="1 2">
    <name type="scientific">Rhizobium mongolense subsp. loessense</name>
    <dbReference type="NCBI Taxonomy" id="158890"/>
    <lineage>
        <taxon>Bacteria</taxon>
        <taxon>Pseudomonadati</taxon>
        <taxon>Pseudomonadota</taxon>
        <taxon>Alphaproteobacteria</taxon>
        <taxon>Hyphomicrobiales</taxon>
        <taxon>Rhizobiaceae</taxon>
        <taxon>Rhizobium/Agrobacterium group</taxon>
        <taxon>Rhizobium</taxon>
    </lineage>
</organism>
<protein>
    <submittedName>
        <fullName evidence="1">Uncharacterized protein</fullName>
    </submittedName>
</protein>
<dbReference type="Proteomes" id="UP000199542">
    <property type="component" value="Unassembled WGS sequence"/>
</dbReference>
<dbReference type="EMBL" id="FMTM01000003">
    <property type="protein sequence ID" value="SCW54743.1"/>
    <property type="molecule type" value="Genomic_DNA"/>
</dbReference>
<reference evidence="1 2" key="1">
    <citation type="submission" date="2016-10" db="EMBL/GenBank/DDBJ databases">
        <authorList>
            <person name="de Groot N.N."/>
        </authorList>
    </citation>
    <scope>NUCLEOTIDE SEQUENCE [LARGE SCALE GENOMIC DNA]</scope>
    <source>
        <strain evidence="1 2">CGMCC 1.3401</strain>
    </source>
</reference>
<gene>
    <name evidence="1" type="ORF">SAMN02927900_02481</name>
</gene>
<dbReference type="AlphaFoldDB" id="A0A1G4RCT8"/>
<evidence type="ECO:0000313" key="2">
    <source>
        <dbReference type="Proteomes" id="UP000199542"/>
    </source>
</evidence>
<evidence type="ECO:0000313" key="1">
    <source>
        <dbReference type="EMBL" id="SCW54743.1"/>
    </source>
</evidence>